<dbReference type="InterPro" id="IPR058193">
    <property type="entry name" value="VanY/YodJ_core_dom"/>
</dbReference>
<feature type="compositionally biased region" description="Polar residues" evidence="1">
    <location>
        <begin position="19"/>
        <end position="31"/>
    </location>
</feature>
<proteinExistence type="predicted"/>
<name>A0A645IIZ0_9ZZZZ</name>
<dbReference type="GO" id="GO:0004180">
    <property type="term" value="F:carboxypeptidase activity"/>
    <property type="evidence" value="ECO:0007669"/>
    <property type="project" value="UniProtKB-KW"/>
</dbReference>
<dbReference type="PANTHER" id="PTHR34385:SF1">
    <property type="entry name" value="PEPTIDOGLYCAN L-ALANYL-D-GLUTAMATE ENDOPEPTIDASE CWLK"/>
    <property type="match status" value="1"/>
</dbReference>
<dbReference type="EMBL" id="VSSQ01116167">
    <property type="protein sequence ID" value="MPN51251.1"/>
    <property type="molecule type" value="Genomic_DNA"/>
</dbReference>
<keyword evidence="3" id="KW-0645">Protease</keyword>
<feature type="region of interest" description="Disordered" evidence="1">
    <location>
        <begin position="1"/>
        <end position="36"/>
    </location>
</feature>
<dbReference type="GO" id="GO:0006508">
    <property type="term" value="P:proteolysis"/>
    <property type="evidence" value="ECO:0007669"/>
    <property type="project" value="InterPro"/>
</dbReference>
<dbReference type="EC" id="3.4.-.-" evidence="3"/>
<dbReference type="InterPro" id="IPR009045">
    <property type="entry name" value="Zn_M74/Hedgehog-like"/>
</dbReference>
<comment type="caution">
    <text evidence="3">The sequence shown here is derived from an EMBL/GenBank/DDBJ whole genome shotgun (WGS) entry which is preliminary data.</text>
</comment>
<dbReference type="Gene3D" id="3.30.1380.10">
    <property type="match status" value="1"/>
</dbReference>
<organism evidence="3">
    <name type="scientific">bioreactor metagenome</name>
    <dbReference type="NCBI Taxonomy" id="1076179"/>
    <lineage>
        <taxon>unclassified sequences</taxon>
        <taxon>metagenomes</taxon>
        <taxon>ecological metagenomes</taxon>
    </lineage>
</organism>
<dbReference type="InterPro" id="IPR052179">
    <property type="entry name" value="DD-CPase-like"/>
</dbReference>
<evidence type="ECO:0000256" key="1">
    <source>
        <dbReference type="SAM" id="MobiDB-lite"/>
    </source>
</evidence>
<gene>
    <name evidence="3" type="primary">yodJ_7</name>
    <name evidence="3" type="ORF">SDC9_198894</name>
</gene>
<dbReference type="InterPro" id="IPR003709">
    <property type="entry name" value="VanY-like_core_dom"/>
</dbReference>
<protein>
    <submittedName>
        <fullName evidence="3">Putative carboxypeptidase YodJ</fullName>
        <ecNumber evidence="3">3.4.-.-</ecNumber>
    </submittedName>
</protein>
<dbReference type="Pfam" id="PF02557">
    <property type="entry name" value="VanY"/>
    <property type="match status" value="1"/>
</dbReference>
<reference evidence="3" key="1">
    <citation type="submission" date="2019-08" db="EMBL/GenBank/DDBJ databases">
        <authorList>
            <person name="Kucharzyk K."/>
            <person name="Murdoch R.W."/>
            <person name="Higgins S."/>
            <person name="Loffler F."/>
        </authorList>
    </citation>
    <scope>NUCLEOTIDE SEQUENCE</scope>
</reference>
<dbReference type="AlphaFoldDB" id="A0A645IIZ0"/>
<dbReference type="CDD" id="cd14852">
    <property type="entry name" value="LD-carboxypeptidase"/>
    <property type="match status" value="1"/>
</dbReference>
<dbReference type="PANTHER" id="PTHR34385">
    <property type="entry name" value="D-ALANYL-D-ALANINE CARBOXYPEPTIDASE"/>
    <property type="match status" value="1"/>
</dbReference>
<keyword evidence="3" id="KW-0378">Hydrolase</keyword>
<dbReference type="SUPFAM" id="SSF55166">
    <property type="entry name" value="Hedgehog/DD-peptidase"/>
    <property type="match status" value="1"/>
</dbReference>
<feature type="domain" description="D-alanyl-D-alanine carboxypeptidase-like core" evidence="2">
    <location>
        <begin position="2"/>
        <end position="73"/>
    </location>
</feature>
<accession>A0A645IIZ0</accession>
<evidence type="ECO:0000313" key="3">
    <source>
        <dbReference type="EMBL" id="MPN51251.1"/>
    </source>
</evidence>
<sequence length="80" mass="8884">MAPPGASEHQLGLAMDLGSTKSGGQLNSSFGKSKGGQWVRQNAHRFGFIVRYQEGWEDITGYNYEPWHVRYVGVEHATAM</sequence>
<evidence type="ECO:0000259" key="2">
    <source>
        <dbReference type="Pfam" id="PF02557"/>
    </source>
</evidence>
<keyword evidence="3" id="KW-0121">Carboxypeptidase</keyword>